<feature type="domain" description="EamA" evidence="8">
    <location>
        <begin position="10"/>
        <end position="140"/>
    </location>
</feature>
<proteinExistence type="inferred from homology"/>
<accession>A0A841TCZ4</accession>
<keyword evidence="4 7" id="KW-0812">Transmembrane</keyword>
<evidence type="ECO:0000256" key="7">
    <source>
        <dbReference type="SAM" id="Phobius"/>
    </source>
</evidence>
<evidence type="ECO:0000256" key="3">
    <source>
        <dbReference type="ARBA" id="ARBA00022475"/>
    </source>
</evidence>
<dbReference type="Gene3D" id="1.10.3730.20">
    <property type="match status" value="1"/>
</dbReference>
<feature type="transmembrane region" description="Helical" evidence="7">
    <location>
        <begin position="244"/>
        <end position="263"/>
    </location>
</feature>
<evidence type="ECO:0000256" key="2">
    <source>
        <dbReference type="ARBA" id="ARBA00007362"/>
    </source>
</evidence>
<dbReference type="EMBL" id="JACJVN010000039">
    <property type="protein sequence ID" value="MBB6677885.1"/>
    <property type="molecule type" value="Genomic_DNA"/>
</dbReference>
<feature type="transmembrane region" description="Helical" evidence="7">
    <location>
        <begin position="213"/>
        <end position="232"/>
    </location>
</feature>
<feature type="transmembrane region" description="Helical" evidence="7">
    <location>
        <begin position="269"/>
        <end position="286"/>
    </location>
</feature>
<dbReference type="Proteomes" id="UP000574133">
    <property type="component" value="Unassembled WGS sequence"/>
</dbReference>
<evidence type="ECO:0000313" key="10">
    <source>
        <dbReference type="Proteomes" id="UP000574133"/>
    </source>
</evidence>
<name>A0A841TCZ4_9BACL</name>
<evidence type="ECO:0000256" key="6">
    <source>
        <dbReference type="ARBA" id="ARBA00023136"/>
    </source>
</evidence>
<dbReference type="SUPFAM" id="SSF103481">
    <property type="entry name" value="Multidrug resistance efflux transporter EmrE"/>
    <property type="match status" value="2"/>
</dbReference>
<sequence length="305" mass="33090">MNIQSGRKSTLMLIVLVLTWGISWSIYKMALAYSPPLLFAGLRSLFGGAILALFLLPKARNLQWRRNWRRYAISALLNTAGFYGLQNFGLSYMPAGLFSVLVYFQPILIGLFAWLWLGEKMTVLKVLGLILGFVGIVAVSADGFTGELSAIGIALGLLSALCWALGVIYVKKESKHVDAMWMVAAPSFLGGIALTAVGSFTESWAEVAWNGTYWAGLGFGATFGVPITFVIYYTLVNQGDASKVATFTFLVPLIAVLAGTVFMNEPFTYSLLVGLALIVLSICFVNRPSAPSLKRQALETATREA</sequence>
<dbReference type="AlphaFoldDB" id="A0A841TCZ4"/>
<evidence type="ECO:0000256" key="1">
    <source>
        <dbReference type="ARBA" id="ARBA00004651"/>
    </source>
</evidence>
<feature type="transmembrane region" description="Helical" evidence="7">
    <location>
        <begin position="124"/>
        <end position="144"/>
    </location>
</feature>
<comment type="caution">
    <text evidence="9">The sequence shown here is derived from an EMBL/GenBank/DDBJ whole genome shotgun (WGS) entry which is preliminary data.</text>
</comment>
<evidence type="ECO:0000256" key="4">
    <source>
        <dbReference type="ARBA" id="ARBA00022692"/>
    </source>
</evidence>
<feature type="transmembrane region" description="Helical" evidence="7">
    <location>
        <begin position="182"/>
        <end position="201"/>
    </location>
</feature>
<evidence type="ECO:0000256" key="5">
    <source>
        <dbReference type="ARBA" id="ARBA00022989"/>
    </source>
</evidence>
<reference evidence="9 10" key="1">
    <citation type="submission" date="2020-08" db="EMBL/GenBank/DDBJ databases">
        <title>Cohnella phylogeny.</title>
        <authorList>
            <person name="Dunlap C."/>
        </authorList>
    </citation>
    <scope>NUCLEOTIDE SEQUENCE [LARGE SCALE GENOMIC DNA]</scope>
    <source>
        <strain evidence="9 10">DSM 103658</strain>
    </source>
</reference>
<evidence type="ECO:0000259" key="8">
    <source>
        <dbReference type="Pfam" id="PF00892"/>
    </source>
</evidence>
<feature type="transmembrane region" description="Helical" evidence="7">
    <location>
        <begin position="97"/>
        <end position="117"/>
    </location>
</feature>
<keyword evidence="5 7" id="KW-1133">Transmembrane helix</keyword>
<dbReference type="InterPro" id="IPR037185">
    <property type="entry name" value="EmrE-like"/>
</dbReference>
<keyword evidence="10" id="KW-1185">Reference proteome</keyword>
<dbReference type="RefSeq" id="WP_185179158.1">
    <property type="nucleotide sequence ID" value="NZ_CBCSEP010000017.1"/>
</dbReference>
<dbReference type="PANTHER" id="PTHR32322">
    <property type="entry name" value="INNER MEMBRANE TRANSPORTER"/>
    <property type="match status" value="1"/>
</dbReference>
<comment type="similarity">
    <text evidence="2">Belongs to the EamA transporter family.</text>
</comment>
<feature type="transmembrane region" description="Helical" evidence="7">
    <location>
        <begin position="150"/>
        <end position="170"/>
    </location>
</feature>
<feature type="transmembrane region" description="Helical" evidence="7">
    <location>
        <begin position="12"/>
        <end position="31"/>
    </location>
</feature>
<dbReference type="GO" id="GO:0005886">
    <property type="term" value="C:plasma membrane"/>
    <property type="evidence" value="ECO:0007669"/>
    <property type="project" value="UniProtKB-SubCell"/>
</dbReference>
<dbReference type="InterPro" id="IPR050638">
    <property type="entry name" value="AA-Vitamin_Transporters"/>
</dbReference>
<feature type="domain" description="EamA" evidence="8">
    <location>
        <begin position="151"/>
        <end position="286"/>
    </location>
</feature>
<dbReference type="Pfam" id="PF00892">
    <property type="entry name" value="EamA"/>
    <property type="match status" value="2"/>
</dbReference>
<protein>
    <submittedName>
        <fullName evidence="9">DMT family transporter</fullName>
    </submittedName>
</protein>
<keyword evidence="6 7" id="KW-0472">Membrane</keyword>
<feature type="transmembrane region" description="Helical" evidence="7">
    <location>
        <begin position="68"/>
        <end position="85"/>
    </location>
</feature>
<comment type="subcellular location">
    <subcellularLocation>
        <location evidence="1">Cell membrane</location>
        <topology evidence="1">Multi-pass membrane protein</topology>
    </subcellularLocation>
</comment>
<organism evidence="9 10">
    <name type="scientific">Cohnella lubricantis</name>
    <dbReference type="NCBI Taxonomy" id="2163172"/>
    <lineage>
        <taxon>Bacteria</taxon>
        <taxon>Bacillati</taxon>
        <taxon>Bacillota</taxon>
        <taxon>Bacilli</taxon>
        <taxon>Bacillales</taxon>
        <taxon>Paenibacillaceae</taxon>
        <taxon>Cohnella</taxon>
    </lineage>
</organism>
<dbReference type="InterPro" id="IPR000620">
    <property type="entry name" value="EamA_dom"/>
</dbReference>
<feature type="transmembrane region" description="Helical" evidence="7">
    <location>
        <begin position="37"/>
        <end position="56"/>
    </location>
</feature>
<dbReference type="PANTHER" id="PTHR32322:SF18">
    <property type="entry name" value="S-ADENOSYLMETHIONINE_S-ADENOSYLHOMOCYSTEINE TRANSPORTER"/>
    <property type="match status" value="1"/>
</dbReference>
<gene>
    <name evidence="9" type="ORF">H4Q31_11170</name>
</gene>
<evidence type="ECO:0000313" key="9">
    <source>
        <dbReference type="EMBL" id="MBB6677885.1"/>
    </source>
</evidence>
<keyword evidence="3" id="KW-1003">Cell membrane</keyword>